<dbReference type="Gene3D" id="3.40.50.1980">
    <property type="entry name" value="Nitrogenase molybdenum iron protein domain"/>
    <property type="match status" value="2"/>
</dbReference>
<name>A0AAJ5EGK9_9ENTE</name>
<sequence>MKKIVLVLAGLFTALSVTACAKKNDSNKNDEGLKVVTTFYPVYDFTKSIVGDKGEVSMLLSGEIEPHDYEPSAKDIAKIQSADIFVYSSEEMETWVSSVLANIDTDKTKVVEASKGIDFLEEAEEHEHAQEADSHEHEDEHDHEVEDHEGHHHEVDPHVWLSPLLAKKQVATITKGLIEVDEKNSDFYQANADSFKTRLDDLDHDFHAAFQDATNKTFVTQHAAFGYLANEYGLDQVSIAGLTPDIEPSPKQLAALQDFVKESHVHYIYVEQSGSSKYADTISKATGADVLTLSTLETVSSKDIEDGKDYFSIMNDNLDALKQSIN</sequence>
<dbReference type="GO" id="GO:0007155">
    <property type="term" value="P:cell adhesion"/>
    <property type="evidence" value="ECO:0007669"/>
    <property type="project" value="InterPro"/>
</dbReference>
<evidence type="ECO:0000313" key="8">
    <source>
        <dbReference type="EMBL" id="TFZ43031.1"/>
    </source>
</evidence>
<dbReference type="GO" id="GO:0046872">
    <property type="term" value="F:metal ion binding"/>
    <property type="evidence" value="ECO:0007669"/>
    <property type="project" value="InterPro"/>
</dbReference>
<dbReference type="InterPro" id="IPR006127">
    <property type="entry name" value="ZnuA-like"/>
</dbReference>
<evidence type="ECO:0000313" key="10">
    <source>
        <dbReference type="Proteomes" id="UP000297725"/>
    </source>
</evidence>
<evidence type="ECO:0000256" key="4">
    <source>
        <dbReference type="RuleBase" id="RU003512"/>
    </source>
</evidence>
<keyword evidence="3 6" id="KW-0732">Signal</keyword>
<feature type="region of interest" description="Disordered" evidence="5">
    <location>
        <begin position="124"/>
        <end position="154"/>
    </location>
</feature>
<dbReference type="Pfam" id="PF01297">
    <property type="entry name" value="ZnuA"/>
    <property type="match status" value="1"/>
</dbReference>
<dbReference type="PRINTS" id="PR00690">
    <property type="entry name" value="ADHESNFAMILY"/>
</dbReference>
<proteinExistence type="inferred from homology"/>
<dbReference type="InterPro" id="IPR006128">
    <property type="entry name" value="Lipoprotein_PsaA-like"/>
</dbReference>
<gene>
    <name evidence="8" type="ORF">E4031_01295</name>
    <name evidence="7" type="ORF">E4Z98_05350</name>
</gene>
<dbReference type="RefSeq" id="WP_135253524.1">
    <property type="nucleotide sequence ID" value="NZ_CP038865.1"/>
</dbReference>
<dbReference type="InterPro" id="IPR050492">
    <property type="entry name" value="Bact_metal-bind_prot9"/>
</dbReference>
<protein>
    <submittedName>
        <fullName evidence="8">Zinc ABC transporter substrate-binding protein</fullName>
    </submittedName>
</protein>
<dbReference type="SUPFAM" id="SSF53807">
    <property type="entry name" value="Helical backbone' metal receptor"/>
    <property type="match status" value="1"/>
</dbReference>
<dbReference type="Proteomes" id="UP000296883">
    <property type="component" value="Chromosome"/>
</dbReference>
<feature type="signal peptide" evidence="6">
    <location>
        <begin position="1"/>
        <end position="21"/>
    </location>
</feature>
<feature type="chain" id="PRO_5042606555" evidence="6">
    <location>
        <begin position="22"/>
        <end position="326"/>
    </location>
</feature>
<accession>A0AAJ5EGK9</accession>
<dbReference type="EMBL" id="SRHU01000006">
    <property type="protein sequence ID" value="TFZ43031.1"/>
    <property type="molecule type" value="Genomic_DNA"/>
</dbReference>
<evidence type="ECO:0000256" key="3">
    <source>
        <dbReference type="ARBA" id="ARBA00022729"/>
    </source>
</evidence>
<reference evidence="8 10" key="1">
    <citation type="submission" date="2019-03" db="EMBL/GenBank/DDBJ databases">
        <title>Vagococcus sp. was isolated fron gut of Carduelis flavirostris.</title>
        <authorList>
            <person name="Ge Y."/>
        </authorList>
    </citation>
    <scope>NUCLEOTIDE SEQUENCE [LARGE SCALE GENOMIC DNA]</scope>
    <source>
        <strain evidence="8 10">CF-210</strain>
    </source>
</reference>
<evidence type="ECO:0000256" key="2">
    <source>
        <dbReference type="ARBA" id="ARBA00022448"/>
    </source>
</evidence>
<dbReference type="GO" id="GO:0030001">
    <property type="term" value="P:metal ion transport"/>
    <property type="evidence" value="ECO:0007669"/>
    <property type="project" value="InterPro"/>
</dbReference>
<dbReference type="PRINTS" id="PR00691">
    <property type="entry name" value="ADHESINB"/>
</dbReference>
<evidence type="ECO:0000256" key="5">
    <source>
        <dbReference type="SAM" id="MobiDB-lite"/>
    </source>
</evidence>
<keyword evidence="2 4" id="KW-0813">Transport</keyword>
<feature type="compositionally biased region" description="Basic and acidic residues" evidence="5">
    <location>
        <begin position="125"/>
        <end position="154"/>
    </location>
</feature>
<dbReference type="Proteomes" id="UP000297725">
    <property type="component" value="Unassembled WGS sequence"/>
</dbReference>
<dbReference type="EMBL" id="CP038865">
    <property type="protein sequence ID" value="QCA28768.1"/>
    <property type="molecule type" value="Genomic_DNA"/>
</dbReference>
<comment type="similarity">
    <text evidence="1 4">Belongs to the bacterial solute-binding protein 9 family.</text>
</comment>
<evidence type="ECO:0000313" key="9">
    <source>
        <dbReference type="Proteomes" id="UP000296883"/>
    </source>
</evidence>
<evidence type="ECO:0000313" key="7">
    <source>
        <dbReference type="EMBL" id="QCA28768.1"/>
    </source>
</evidence>
<dbReference type="PROSITE" id="PS51257">
    <property type="entry name" value="PROKAR_LIPOPROTEIN"/>
    <property type="match status" value="1"/>
</dbReference>
<dbReference type="InterPro" id="IPR006129">
    <property type="entry name" value="AdhesinB"/>
</dbReference>
<dbReference type="AlphaFoldDB" id="A0AAJ5EGK9"/>
<keyword evidence="9" id="KW-1185">Reference proteome</keyword>
<organism evidence="8 10">
    <name type="scientific">Vagococcus xieshaowenii</name>
    <dbReference type="NCBI Taxonomy" id="2562451"/>
    <lineage>
        <taxon>Bacteria</taxon>
        <taxon>Bacillati</taxon>
        <taxon>Bacillota</taxon>
        <taxon>Bacilli</taxon>
        <taxon>Lactobacillales</taxon>
        <taxon>Enterococcaceae</taxon>
        <taxon>Vagococcus</taxon>
    </lineage>
</organism>
<dbReference type="CDD" id="cd01017">
    <property type="entry name" value="AdcA"/>
    <property type="match status" value="1"/>
</dbReference>
<dbReference type="PANTHER" id="PTHR42953:SF3">
    <property type="entry name" value="HIGH-AFFINITY ZINC UPTAKE SYSTEM PROTEIN ZNUA"/>
    <property type="match status" value="1"/>
</dbReference>
<reference evidence="7 9" key="2">
    <citation type="journal article" date="2020" name="Int. J. Syst. Evol. Microbiol.">
        <title>Vagococcus xieshaowenii sp. nov., isolated from snow finch (Montifringilla taczanowskii) cloacal content.</title>
        <authorList>
            <person name="Ge Y."/>
            <person name="Yang J."/>
            <person name="Lai X.H."/>
            <person name="Zhang G."/>
            <person name="Jin D."/>
            <person name="Lu S."/>
            <person name="Wang B."/>
            <person name="Huang Y."/>
            <person name="Huang Y."/>
            <person name="Ren Z."/>
            <person name="Zhang X."/>
            <person name="Xu J."/>
        </authorList>
    </citation>
    <scope>NUCLEOTIDE SEQUENCE [LARGE SCALE GENOMIC DNA]</scope>
    <source>
        <strain evidence="7">Personal::cf-49</strain>
        <strain evidence="9">personal::cf-49</strain>
    </source>
</reference>
<evidence type="ECO:0000256" key="6">
    <source>
        <dbReference type="SAM" id="SignalP"/>
    </source>
</evidence>
<dbReference type="PANTHER" id="PTHR42953">
    <property type="entry name" value="HIGH-AFFINITY ZINC UPTAKE SYSTEM PROTEIN ZNUA-RELATED"/>
    <property type="match status" value="1"/>
</dbReference>
<evidence type="ECO:0000256" key="1">
    <source>
        <dbReference type="ARBA" id="ARBA00011028"/>
    </source>
</evidence>